<sequence length="142" mass="15088">MGSDRFGSRSGPFWPLGGFRPLQLKVLEDVAADLGASARQIALAWLLHRSPTICLIPATSTREHLAQNIEAAGIRLPAAALGALDEPVPVIRPAEEHRPTWRRPGHPPEGESGDDGVVGGYPHSGVRSDSAHGRGRPMVAGR</sequence>
<evidence type="ECO:0000259" key="2">
    <source>
        <dbReference type="Pfam" id="PF00248"/>
    </source>
</evidence>
<dbReference type="Proteomes" id="UP001474181">
    <property type="component" value="Unassembled WGS sequence"/>
</dbReference>
<name>A0ABV1X657_9ACTN</name>
<protein>
    <submittedName>
        <fullName evidence="3">Aldo/keto reductase</fullName>
    </submittedName>
</protein>
<proteinExistence type="predicted"/>
<keyword evidence="4" id="KW-1185">Reference proteome</keyword>
<dbReference type="Pfam" id="PF00248">
    <property type="entry name" value="Aldo_ket_red"/>
    <property type="match status" value="1"/>
</dbReference>
<dbReference type="Gene3D" id="3.20.20.100">
    <property type="entry name" value="NADP-dependent oxidoreductase domain"/>
    <property type="match status" value="1"/>
</dbReference>
<evidence type="ECO:0000313" key="4">
    <source>
        <dbReference type="Proteomes" id="UP001474181"/>
    </source>
</evidence>
<evidence type="ECO:0000256" key="1">
    <source>
        <dbReference type="SAM" id="MobiDB-lite"/>
    </source>
</evidence>
<feature type="region of interest" description="Disordered" evidence="1">
    <location>
        <begin position="92"/>
        <end position="142"/>
    </location>
</feature>
<dbReference type="RefSeq" id="WP_350786670.1">
    <property type="nucleotide sequence ID" value="NZ_JBEPEK010000338.1"/>
</dbReference>
<dbReference type="InterPro" id="IPR023210">
    <property type="entry name" value="NADP_OxRdtase_dom"/>
</dbReference>
<dbReference type="EMBL" id="JBEPEK010000338">
    <property type="protein sequence ID" value="MER7184496.1"/>
    <property type="molecule type" value="Genomic_DNA"/>
</dbReference>
<dbReference type="SUPFAM" id="SSF51430">
    <property type="entry name" value="NAD(P)-linked oxidoreductase"/>
    <property type="match status" value="1"/>
</dbReference>
<accession>A0ABV1X657</accession>
<evidence type="ECO:0000313" key="3">
    <source>
        <dbReference type="EMBL" id="MER7184496.1"/>
    </source>
</evidence>
<organism evidence="3 4">
    <name type="scientific">Streptomyces hyaluromycini</name>
    <dbReference type="NCBI Taxonomy" id="1377993"/>
    <lineage>
        <taxon>Bacteria</taxon>
        <taxon>Bacillati</taxon>
        <taxon>Actinomycetota</taxon>
        <taxon>Actinomycetes</taxon>
        <taxon>Kitasatosporales</taxon>
        <taxon>Streptomycetaceae</taxon>
        <taxon>Streptomyces</taxon>
    </lineage>
</organism>
<comment type="caution">
    <text evidence="3">The sequence shown here is derived from an EMBL/GenBank/DDBJ whole genome shotgun (WGS) entry which is preliminary data.</text>
</comment>
<reference evidence="3 4" key="1">
    <citation type="submission" date="2024-06" db="EMBL/GenBank/DDBJ databases">
        <title>The Natural Products Discovery Center: Release of the First 8490 Sequenced Strains for Exploring Actinobacteria Biosynthetic Diversity.</title>
        <authorList>
            <person name="Kalkreuter E."/>
            <person name="Kautsar S.A."/>
            <person name="Yang D."/>
            <person name="Bader C.D."/>
            <person name="Teijaro C.N."/>
            <person name="Fluegel L."/>
            <person name="Davis C.M."/>
            <person name="Simpson J.R."/>
            <person name="Lauterbach L."/>
            <person name="Steele A.D."/>
            <person name="Gui C."/>
            <person name="Meng S."/>
            <person name="Li G."/>
            <person name="Viehrig K."/>
            <person name="Ye F."/>
            <person name="Su P."/>
            <person name="Kiefer A.F."/>
            <person name="Nichols A."/>
            <person name="Cepeda A.J."/>
            <person name="Yan W."/>
            <person name="Fan B."/>
            <person name="Jiang Y."/>
            <person name="Adhikari A."/>
            <person name="Zheng C.-J."/>
            <person name="Schuster L."/>
            <person name="Cowan T.M."/>
            <person name="Smanski M.J."/>
            <person name="Chevrette M.G."/>
            <person name="De Carvalho L.P.S."/>
            <person name="Shen B."/>
        </authorList>
    </citation>
    <scope>NUCLEOTIDE SEQUENCE [LARGE SCALE GENOMIC DNA]</scope>
    <source>
        <strain evidence="3 4">NPDC000234</strain>
    </source>
</reference>
<dbReference type="InterPro" id="IPR036812">
    <property type="entry name" value="NAD(P)_OxRdtase_dom_sf"/>
</dbReference>
<feature type="domain" description="NADP-dependent oxidoreductase" evidence="2">
    <location>
        <begin position="24"/>
        <end position="86"/>
    </location>
</feature>
<gene>
    <name evidence="3" type="ORF">ABT404_34395</name>
</gene>